<dbReference type="InterPro" id="IPR036388">
    <property type="entry name" value="WH-like_DNA-bd_sf"/>
</dbReference>
<dbReference type="GO" id="GO:0000156">
    <property type="term" value="F:phosphorelay response regulator activity"/>
    <property type="evidence" value="ECO:0007669"/>
    <property type="project" value="TreeGrafter"/>
</dbReference>
<dbReference type="PROSITE" id="PS50110">
    <property type="entry name" value="RESPONSE_REGULATORY"/>
    <property type="match status" value="1"/>
</dbReference>
<dbReference type="AlphaFoldDB" id="A0A4Q1AR26"/>
<evidence type="ECO:0000256" key="4">
    <source>
        <dbReference type="PROSITE-ProRule" id="PRU00169"/>
    </source>
</evidence>
<dbReference type="Pfam" id="PF00072">
    <property type="entry name" value="Response_reg"/>
    <property type="match status" value="1"/>
</dbReference>
<dbReference type="PANTHER" id="PTHR48111">
    <property type="entry name" value="REGULATOR OF RPOS"/>
    <property type="match status" value="1"/>
</dbReference>
<evidence type="ECO:0000259" key="7">
    <source>
        <dbReference type="PROSITE" id="PS51755"/>
    </source>
</evidence>
<dbReference type="Gene3D" id="1.10.10.10">
    <property type="entry name" value="Winged helix-like DNA-binding domain superfamily/Winged helix DNA-binding domain"/>
    <property type="match status" value="1"/>
</dbReference>
<protein>
    <submittedName>
        <fullName evidence="8">DNA-binding response regulator</fullName>
    </submittedName>
</protein>
<dbReference type="PANTHER" id="PTHR48111:SF67">
    <property type="entry name" value="TRANSCRIPTIONAL REGULATORY PROTEIN TCTD"/>
    <property type="match status" value="1"/>
</dbReference>
<dbReference type="Pfam" id="PF00486">
    <property type="entry name" value="Trans_reg_C"/>
    <property type="match status" value="1"/>
</dbReference>
<dbReference type="Proteomes" id="UP000289718">
    <property type="component" value="Unassembled WGS sequence"/>
</dbReference>
<dbReference type="SUPFAM" id="SSF46894">
    <property type="entry name" value="C-terminal effector domain of the bipartite response regulators"/>
    <property type="match status" value="1"/>
</dbReference>
<reference evidence="8 9" key="1">
    <citation type="submission" date="2017-09" db="EMBL/GenBank/DDBJ databases">
        <title>Genomics of the genus Arcobacter.</title>
        <authorList>
            <person name="Perez-Cataluna A."/>
            <person name="Figueras M.J."/>
            <person name="Salas-Masso N."/>
        </authorList>
    </citation>
    <scope>NUCLEOTIDE SEQUENCE [LARGE SCALE GENOMIC DNA]</scope>
    <source>
        <strain evidence="8 9">F156-34</strain>
    </source>
</reference>
<keyword evidence="3" id="KW-0804">Transcription</keyword>
<proteinExistence type="predicted"/>
<dbReference type="InterPro" id="IPR001789">
    <property type="entry name" value="Sig_transdc_resp-reg_receiver"/>
</dbReference>
<gene>
    <name evidence="8" type="ORF">CP965_12295</name>
</gene>
<feature type="domain" description="OmpR/PhoB-type" evidence="7">
    <location>
        <begin position="120"/>
        <end position="213"/>
    </location>
</feature>
<dbReference type="GO" id="GO:0032993">
    <property type="term" value="C:protein-DNA complex"/>
    <property type="evidence" value="ECO:0007669"/>
    <property type="project" value="TreeGrafter"/>
</dbReference>
<dbReference type="CDD" id="cd00383">
    <property type="entry name" value="trans_reg_C"/>
    <property type="match status" value="1"/>
</dbReference>
<dbReference type="InterPro" id="IPR011006">
    <property type="entry name" value="CheY-like_superfamily"/>
</dbReference>
<keyword evidence="1" id="KW-0805">Transcription regulation</keyword>
<dbReference type="OrthoDB" id="8912111at2"/>
<organism evidence="8 9">
    <name type="scientific">Halarcobacter mediterraneus</name>
    <dbReference type="NCBI Taxonomy" id="2023153"/>
    <lineage>
        <taxon>Bacteria</taxon>
        <taxon>Pseudomonadati</taxon>
        <taxon>Campylobacterota</taxon>
        <taxon>Epsilonproteobacteria</taxon>
        <taxon>Campylobacterales</taxon>
        <taxon>Arcobacteraceae</taxon>
        <taxon>Halarcobacter</taxon>
    </lineage>
</organism>
<dbReference type="InterPro" id="IPR039420">
    <property type="entry name" value="WalR-like"/>
</dbReference>
<dbReference type="Gene3D" id="3.40.50.2300">
    <property type="match status" value="1"/>
</dbReference>
<evidence type="ECO:0000256" key="5">
    <source>
        <dbReference type="PROSITE-ProRule" id="PRU01091"/>
    </source>
</evidence>
<evidence type="ECO:0000256" key="2">
    <source>
        <dbReference type="ARBA" id="ARBA00023125"/>
    </source>
</evidence>
<dbReference type="SMART" id="SM00862">
    <property type="entry name" value="Trans_reg_C"/>
    <property type="match status" value="1"/>
</dbReference>
<evidence type="ECO:0000259" key="6">
    <source>
        <dbReference type="PROSITE" id="PS50110"/>
    </source>
</evidence>
<dbReference type="GO" id="GO:0006355">
    <property type="term" value="P:regulation of DNA-templated transcription"/>
    <property type="evidence" value="ECO:0007669"/>
    <property type="project" value="InterPro"/>
</dbReference>
<dbReference type="RefSeq" id="WP_129062404.1">
    <property type="nucleotide sequence ID" value="NZ_NXIE01000005.1"/>
</dbReference>
<sequence>MKIFLLEDDYSLNEAIKESLETENYTVESFYDGDEAYSKISPLYDIYILDINTPFVEGSDLIEKIKGINNNIKIIMISAIIDIEKIRECYKKGCDDYIKKPFDIDELLLKIEKLKNNIDKLKIKLSEKIFYSLNEKKIYINEQACQLTKREQAFLHLLISNKNTVVNITQIEDYVYGKSKSSEAIRSLVKRIRKKFPDDIIKTVREEGFIIYLN</sequence>
<evidence type="ECO:0000256" key="1">
    <source>
        <dbReference type="ARBA" id="ARBA00023015"/>
    </source>
</evidence>
<dbReference type="PROSITE" id="PS51755">
    <property type="entry name" value="OMPR_PHOB"/>
    <property type="match status" value="1"/>
</dbReference>
<keyword evidence="9" id="KW-1185">Reference proteome</keyword>
<comment type="caution">
    <text evidence="8">The sequence shown here is derived from an EMBL/GenBank/DDBJ whole genome shotgun (WGS) entry which is preliminary data.</text>
</comment>
<dbReference type="EMBL" id="NXIE01000005">
    <property type="protein sequence ID" value="RXK11951.1"/>
    <property type="molecule type" value="Genomic_DNA"/>
</dbReference>
<name>A0A4Q1AR26_9BACT</name>
<feature type="DNA-binding region" description="OmpR/PhoB-type" evidence="5">
    <location>
        <begin position="120"/>
        <end position="213"/>
    </location>
</feature>
<dbReference type="GO" id="GO:0000976">
    <property type="term" value="F:transcription cis-regulatory region binding"/>
    <property type="evidence" value="ECO:0007669"/>
    <property type="project" value="TreeGrafter"/>
</dbReference>
<feature type="modified residue" description="4-aspartylphosphate" evidence="4">
    <location>
        <position position="50"/>
    </location>
</feature>
<keyword evidence="2 5" id="KW-0238">DNA-binding</keyword>
<dbReference type="InterPro" id="IPR001867">
    <property type="entry name" value="OmpR/PhoB-type_DNA-bd"/>
</dbReference>
<dbReference type="SUPFAM" id="SSF52172">
    <property type="entry name" value="CheY-like"/>
    <property type="match status" value="1"/>
</dbReference>
<evidence type="ECO:0000313" key="8">
    <source>
        <dbReference type="EMBL" id="RXK11951.1"/>
    </source>
</evidence>
<feature type="domain" description="Response regulatory" evidence="6">
    <location>
        <begin position="2"/>
        <end position="115"/>
    </location>
</feature>
<dbReference type="SMART" id="SM00448">
    <property type="entry name" value="REC"/>
    <property type="match status" value="1"/>
</dbReference>
<dbReference type="GO" id="GO:0005829">
    <property type="term" value="C:cytosol"/>
    <property type="evidence" value="ECO:0007669"/>
    <property type="project" value="TreeGrafter"/>
</dbReference>
<keyword evidence="4" id="KW-0597">Phosphoprotein</keyword>
<accession>A0A4Q1AR26</accession>
<dbReference type="InterPro" id="IPR016032">
    <property type="entry name" value="Sig_transdc_resp-reg_C-effctor"/>
</dbReference>
<evidence type="ECO:0000256" key="3">
    <source>
        <dbReference type="ARBA" id="ARBA00023163"/>
    </source>
</evidence>
<evidence type="ECO:0000313" key="9">
    <source>
        <dbReference type="Proteomes" id="UP000289718"/>
    </source>
</evidence>